<dbReference type="PANTHER" id="PTHR46797:SF19">
    <property type="entry name" value="BLL2473 PROTEIN"/>
    <property type="match status" value="1"/>
</dbReference>
<sequence>MDDINVGKKISEYRKSKNITAAQLAKMAGVTPSLLSQIEKGTANPSINTLKIISKSLDIPLFTFFVTQVETDQLIVRSDKRKKMIFPQNNNLSYELLSPNLNGTIEFALITLTTDSQSSNEIMSHEGEEVAYVITGKVNIHLNEEVIILNEGDSIKILPHMKHKWENPYDKDARVIFAITPPSF</sequence>
<dbReference type="SUPFAM" id="SSF51182">
    <property type="entry name" value="RmlC-like cupins"/>
    <property type="match status" value="1"/>
</dbReference>
<dbReference type="Gene3D" id="1.10.260.40">
    <property type="entry name" value="lambda repressor-like DNA-binding domains"/>
    <property type="match status" value="1"/>
</dbReference>
<evidence type="ECO:0000259" key="2">
    <source>
        <dbReference type="PROSITE" id="PS50943"/>
    </source>
</evidence>
<dbReference type="InterPro" id="IPR010982">
    <property type="entry name" value="Lambda_DNA-bd_dom_sf"/>
</dbReference>
<dbReference type="CDD" id="cd02209">
    <property type="entry name" value="cupin_XRE_C"/>
    <property type="match status" value="1"/>
</dbReference>
<evidence type="ECO:0000256" key="1">
    <source>
        <dbReference type="ARBA" id="ARBA00023125"/>
    </source>
</evidence>
<dbReference type="Pfam" id="PF01381">
    <property type="entry name" value="HTH_3"/>
    <property type="match status" value="1"/>
</dbReference>
<accession>A0ABY8EJI4</accession>
<dbReference type="Gene3D" id="2.60.120.10">
    <property type="entry name" value="Jelly Rolls"/>
    <property type="match status" value="1"/>
</dbReference>
<keyword evidence="4" id="KW-1185">Reference proteome</keyword>
<gene>
    <name evidence="3" type="ORF">P4S50_07820</name>
</gene>
<dbReference type="Proteomes" id="UP001222800">
    <property type="component" value="Chromosome"/>
</dbReference>
<dbReference type="RefSeq" id="WP_277734206.1">
    <property type="nucleotide sequence ID" value="NZ_CP120733.1"/>
</dbReference>
<dbReference type="InterPro" id="IPR001387">
    <property type="entry name" value="Cro/C1-type_HTH"/>
</dbReference>
<evidence type="ECO:0000313" key="3">
    <source>
        <dbReference type="EMBL" id="WFD11974.1"/>
    </source>
</evidence>
<reference evidence="3 4" key="1">
    <citation type="submission" date="2023-03" db="EMBL/GenBank/DDBJ databases">
        <title>Complete genome sequence of Tepidibacter sp. SWIR-1, isolated from a deep-sea hydrothermal vent.</title>
        <authorList>
            <person name="Li X."/>
        </authorList>
    </citation>
    <scope>NUCLEOTIDE SEQUENCE [LARGE SCALE GENOMIC DNA]</scope>
    <source>
        <strain evidence="3 4">SWIR-1</strain>
    </source>
</reference>
<dbReference type="EMBL" id="CP120733">
    <property type="protein sequence ID" value="WFD11974.1"/>
    <property type="molecule type" value="Genomic_DNA"/>
</dbReference>
<keyword evidence="1" id="KW-0238">DNA-binding</keyword>
<dbReference type="PROSITE" id="PS50943">
    <property type="entry name" value="HTH_CROC1"/>
    <property type="match status" value="1"/>
</dbReference>
<dbReference type="InterPro" id="IPR014710">
    <property type="entry name" value="RmlC-like_jellyroll"/>
</dbReference>
<dbReference type="Pfam" id="PF07883">
    <property type="entry name" value="Cupin_2"/>
    <property type="match status" value="1"/>
</dbReference>
<dbReference type="PANTHER" id="PTHR46797">
    <property type="entry name" value="HTH-TYPE TRANSCRIPTIONAL REGULATOR"/>
    <property type="match status" value="1"/>
</dbReference>
<organism evidence="3 4">
    <name type="scientific">Tepidibacter hydrothermalis</name>
    <dbReference type="NCBI Taxonomy" id="3036126"/>
    <lineage>
        <taxon>Bacteria</taxon>
        <taxon>Bacillati</taxon>
        <taxon>Bacillota</taxon>
        <taxon>Clostridia</taxon>
        <taxon>Peptostreptococcales</taxon>
        <taxon>Peptostreptococcaceae</taxon>
        <taxon>Tepidibacter</taxon>
    </lineage>
</organism>
<feature type="domain" description="HTH cro/C1-type" evidence="2">
    <location>
        <begin position="10"/>
        <end position="65"/>
    </location>
</feature>
<dbReference type="CDD" id="cd00093">
    <property type="entry name" value="HTH_XRE"/>
    <property type="match status" value="1"/>
</dbReference>
<dbReference type="InterPro" id="IPR011051">
    <property type="entry name" value="RmlC_Cupin_sf"/>
</dbReference>
<dbReference type="InterPro" id="IPR050807">
    <property type="entry name" value="TransReg_Diox_bact_type"/>
</dbReference>
<evidence type="ECO:0000313" key="4">
    <source>
        <dbReference type="Proteomes" id="UP001222800"/>
    </source>
</evidence>
<dbReference type="InterPro" id="IPR013096">
    <property type="entry name" value="Cupin_2"/>
</dbReference>
<name>A0ABY8EJI4_9FIRM</name>
<dbReference type="SUPFAM" id="SSF47413">
    <property type="entry name" value="lambda repressor-like DNA-binding domains"/>
    <property type="match status" value="1"/>
</dbReference>
<protein>
    <submittedName>
        <fullName evidence="3">Helix-turn-helix domain-containing protein</fullName>
    </submittedName>
</protein>
<proteinExistence type="predicted"/>
<dbReference type="SMART" id="SM00530">
    <property type="entry name" value="HTH_XRE"/>
    <property type="match status" value="1"/>
</dbReference>